<dbReference type="EMBL" id="KN832103">
    <property type="protein sequence ID" value="KIN94306.1"/>
    <property type="molecule type" value="Genomic_DNA"/>
</dbReference>
<gene>
    <name evidence="2" type="ORF">M404DRAFT_401798</name>
</gene>
<name>A0A0C3J9F1_PISTI</name>
<feature type="chain" id="PRO_5002166056" evidence="1">
    <location>
        <begin position="20"/>
        <end position="60"/>
    </location>
</feature>
<keyword evidence="3" id="KW-1185">Reference proteome</keyword>
<evidence type="ECO:0000313" key="2">
    <source>
        <dbReference type="EMBL" id="KIN94306.1"/>
    </source>
</evidence>
<dbReference type="Proteomes" id="UP000054217">
    <property type="component" value="Unassembled WGS sequence"/>
</dbReference>
<reference evidence="3" key="2">
    <citation type="submission" date="2015-01" db="EMBL/GenBank/DDBJ databases">
        <title>Evolutionary Origins and Diversification of the Mycorrhizal Mutualists.</title>
        <authorList>
            <consortium name="DOE Joint Genome Institute"/>
            <consortium name="Mycorrhizal Genomics Consortium"/>
            <person name="Kohler A."/>
            <person name="Kuo A."/>
            <person name="Nagy L.G."/>
            <person name="Floudas D."/>
            <person name="Copeland A."/>
            <person name="Barry K.W."/>
            <person name="Cichocki N."/>
            <person name="Veneault-Fourrey C."/>
            <person name="LaButti K."/>
            <person name="Lindquist E.A."/>
            <person name="Lipzen A."/>
            <person name="Lundell T."/>
            <person name="Morin E."/>
            <person name="Murat C."/>
            <person name="Riley R."/>
            <person name="Ohm R."/>
            <person name="Sun H."/>
            <person name="Tunlid A."/>
            <person name="Henrissat B."/>
            <person name="Grigoriev I.V."/>
            <person name="Hibbett D.S."/>
            <person name="Martin F."/>
        </authorList>
    </citation>
    <scope>NUCLEOTIDE SEQUENCE [LARGE SCALE GENOMIC DNA]</scope>
    <source>
        <strain evidence="3">Marx 270</strain>
    </source>
</reference>
<reference evidence="2 3" key="1">
    <citation type="submission" date="2014-04" db="EMBL/GenBank/DDBJ databases">
        <authorList>
            <consortium name="DOE Joint Genome Institute"/>
            <person name="Kuo A."/>
            <person name="Kohler A."/>
            <person name="Costa M.D."/>
            <person name="Nagy L.G."/>
            <person name="Floudas D."/>
            <person name="Copeland A."/>
            <person name="Barry K.W."/>
            <person name="Cichocki N."/>
            <person name="Veneault-Fourrey C."/>
            <person name="LaButti K."/>
            <person name="Lindquist E.A."/>
            <person name="Lipzen A."/>
            <person name="Lundell T."/>
            <person name="Morin E."/>
            <person name="Murat C."/>
            <person name="Sun H."/>
            <person name="Tunlid A."/>
            <person name="Henrissat B."/>
            <person name="Grigoriev I.V."/>
            <person name="Hibbett D.S."/>
            <person name="Martin F."/>
            <person name="Nordberg H.P."/>
            <person name="Cantor M.N."/>
            <person name="Hua S.X."/>
        </authorList>
    </citation>
    <scope>NUCLEOTIDE SEQUENCE [LARGE SCALE GENOMIC DNA]</scope>
    <source>
        <strain evidence="2 3">Marx 270</strain>
    </source>
</reference>
<protein>
    <submittedName>
        <fullName evidence="2">Uncharacterized protein</fullName>
    </submittedName>
</protein>
<keyword evidence="1" id="KW-0732">Signal</keyword>
<proteinExistence type="predicted"/>
<dbReference type="AlphaFoldDB" id="A0A0C3J9F1"/>
<sequence>MCPLQNIAASLLCCSLTSTLTPPKPWKDPQEGGPCSNLKKGCTNTMKVNLYKYLWKATLS</sequence>
<dbReference type="HOGENOM" id="CLU_2942737_0_0_1"/>
<evidence type="ECO:0000313" key="3">
    <source>
        <dbReference type="Proteomes" id="UP000054217"/>
    </source>
</evidence>
<accession>A0A0C3J9F1</accession>
<organism evidence="2 3">
    <name type="scientific">Pisolithus tinctorius Marx 270</name>
    <dbReference type="NCBI Taxonomy" id="870435"/>
    <lineage>
        <taxon>Eukaryota</taxon>
        <taxon>Fungi</taxon>
        <taxon>Dikarya</taxon>
        <taxon>Basidiomycota</taxon>
        <taxon>Agaricomycotina</taxon>
        <taxon>Agaricomycetes</taxon>
        <taxon>Agaricomycetidae</taxon>
        <taxon>Boletales</taxon>
        <taxon>Sclerodermatineae</taxon>
        <taxon>Pisolithaceae</taxon>
        <taxon>Pisolithus</taxon>
    </lineage>
</organism>
<evidence type="ECO:0000256" key="1">
    <source>
        <dbReference type="SAM" id="SignalP"/>
    </source>
</evidence>
<feature type="signal peptide" evidence="1">
    <location>
        <begin position="1"/>
        <end position="19"/>
    </location>
</feature>
<dbReference type="InParanoid" id="A0A0C3J9F1"/>